<keyword evidence="2" id="KW-1133">Transmembrane helix</keyword>
<protein>
    <submittedName>
        <fullName evidence="3">Uncharacterized protein</fullName>
    </submittedName>
</protein>
<dbReference type="InterPro" id="IPR058094">
    <property type="entry name" value="Ig-like_OmpL47-like"/>
</dbReference>
<feature type="region of interest" description="Disordered" evidence="1">
    <location>
        <begin position="845"/>
        <end position="897"/>
    </location>
</feature>
<name>A0A8T7LU33_9CHLR</name>
<dbReference type="EMBL" id="CP128399">
    <property type="protein sequence ID" value="WJW67421.1"/>
    <property type="molecule type" value="Genomic_DNA"/>
</dbReference>
<dbReference type="RefSeq" id="WP_341469314.1">
    <property type="nucleotide sequence ID" value="NZ_CP128399.1"/>
</dbReference>
<sequence>MSQKVELKLSSEQITLKPGGSAELTVTLINNTQGVERFELGIGELTAGWAQLDQLEMLLYPDSPGNEGSTILRFNLPANAAPGTYAPVLLVGSSSQPGIIASQPLLLNVEEIKQVTQELKLQPQEVQTRKKTAICQIGISNNQYQPVNLKLYARTNVQGMEILINPPVVTIPPQAEITASSLEIKLRRRNWVGSPRMYDFTVGIEGQTTETNGVLNQACTLPWLRAVVLSPVLLALALLLPVAFVIMLLILMWPTNTQTTTSNQVLPPAICTPANINLRATLRMGETATDIIIVQPDGSHPRSVFQESVDVLPGNFASLMSISPDGRKLAYITAKNEALDNAAINVLDLNSRSKTRAVSVASGLWTTRPTWSADSTQLSYIVRNTNKLELFKVAASGREREISLGTPDQLVPEYFYGDPGQDGPLCWSTDNSRIIVNSNSINNPFTVNVNDKKVNAIPKIAQTQNFAIVTDRFQQVPTKDLTPAPAPGGDCFVINYSQNDPRWRNSQIGTQTFKIGDSGCAITTAAMLLNYNKADTDPDQLNSCLGPDAIPMDWSLTAVRCSKGVLSGAQRQDFNWDSLNSILKSGQPAVVGFLGGQTGTQFVVVVSGSDNIAATYRINDPWDGTSYKSLAYYMEKGYQLRWLINYGAAGQSGCQGRLDTTTTQQTGITLTSPVDGKLYTQSVPLNYQVSDTTKVSASLNMLTTNTTDGNLLPSAGLETNVNVTSGDLIEKEGAYTLVLDNGTNRITAHFIIDKTPPRLDLVRPKLSDFDPTGAQGNQLIARNKISLEFKASDNLSGIALIEYKINQDDWKPYNNDIVAVPITIEKAGDYSILYRATDGAGNHTPEGNLTFSLIPTTTGQGTNQSGNANQTTAPGGDQQGGNNGTGGGANTTPQPTALPGVLAVAPNSLNFDAFTNQTFLQLSNSGQGPVAWNIQQPSGALASLLKFNLQSGTIPPSGNTQLIVSLNAFNLTQAPVNGTFNIVYNNGAVQVPVTVVIIQQPTPTVQFVSPIPGPLNGKTVDIRVTVIPTGLAAPNHVSFTAKYIASVGGSIAELPIPGQANAGNSWGVTWDISTLPPQTPIEIGGKLCWTADEGSCIKLVQPLAGLSIPKPAATITLSPNSDKLVGTVTLSAQVTGVYDHITYTYTYNDTTNATVSKTLDKANAANNNTVKWNTTGIPPQTGIILDAKVCWGTDDNVANCTTPTNQLPAAFTVEAPTLTVSPLSSTDQASLPVLVALSGSAAKISSASTVVFVNYKYIPTAGGQQVEKNDTATLSAVSNGTATWSIQINTAAWPPQPITFTPKICWDGNATGIFCYPVQAAVQGTIPDLIAQFATPVPTDLSKPTILNVSGTPTARVTSIRYYVTYQANDGTARADVLLSTDANSTNNFGITFDSSALGIKPNQQIIIKLKACNSSGYCGPFNTTPLNWNVPEAAVNFTPPVSTTLSLNTTITGTVTGRGASSIILLATYLTDPTNPTTVITTSLTTINNKVLSDTVSYVWNTATIPPQPGVKLTYRICWGQGELDSQVCQAKDVTGYTSVTIPEPQVSNVIVNGTSPYNVTNVLPIAFDSTASPLTSITIPLTATVTGNNVGGVRWILSDQAGNITPTLALQNSQVNATTQQATGNLVLNLQQLKATVDLLTDTLYITAVPLWGPVSSGVPYSGSTNIVQLKIKLINMTVSMNSKGAAPVQLAPLSGSPTSANYLMLSSVTTFTVAIPTNAALIKRVMFDVNYKNSSGVSTTTALSTISGPKSILPTGSGPWTVTWDHTSDTPKIDPQNGITLSWRLCTTASPDDSGCQSPGLAGNLSSISGLTLGGARFNLSSSNLTDNQPGTEPKASDYFNSSPQALIELSALDSVKLVRIFAYPTNSPTPANRILLGIRTDDTSTPSNAVISSGLLQWNLSAFWPLDETGITTNLINNATDRKVSLGIQYCTEAAPATLDAVTCSDWDGKLFAQMSPNWKGSFDANMGAVVLWKPYDVQPNPYDSYIQTGALSTRNLTATVIPFSGVTINSSNGVSFNYTVQTNSVTSIGTAALMTNSSGNDWSYSWNIGGITFKNDASNTRSVTLKASVTFTVTGDPSAKTKDTVVKTHGHN</sequence>
<dbReference type="Proteomes" id="UP001431572">
    <property type="component" value="Chromosome 1"/>
</dbReference>
<dbReference type="Proteomes" id="UP000521676">
    <property type="component" value="Unassembled WGS sequence"/>
</dbReference>
<accession>A0A8T7LU33</accession>
<dbReference type="InterPro" id="IPR011042">
    <property type="entry name" value="6-blade_b-propeller_TolB-like"/>
</dbReference>
<keyword evidence="2" id="KW-0472">Membrane</keyword>
<dbReference type="SUPFAM" id="SSF82171">
    <property type="entry name" value="DPP6 N-terminal domain-like"/>
    <property type="match status" value="1"/>
</dbReference>
<feature type="transmembrane region" description="Helical" evidence="2">
    <location>
        <begin position="232"/>
        <end position="253"/>
    </location>
</feature>
<evidence type="ECO:0000256" key="1">
    <source>
        <dbReference type="SAM" id="MobiDB-lite"/>
    </source>
</evidence>
<evidence type="ECO:0000313" key="4">
    <source>
        <dbReference type="EMBL" id="WJW67421.1"/>
    </source>
</evidence>
<dbReference type="NCBIfam" id="NF047446">
    <property type="entry name" value="barrel_OmpL47"/>
    <property type="match status" value="1"/>
</dbReference>
<proteinExistence type="predicted"/>
<evidence type="ECO:0000313" key="5">
    <source>
        <dbReference type="Proteomes" id="UP000521676"/>
    </source>
</evidence>
<reference evidence="3 5" key="1">
    <citation type="submission" date="2020-06" db="EMBL/GenBank/DDBJ databases">
        <title>Anoxygenic phototrophic Chloroflexota member uses a Type I reaction center.</title>
        <authorList>
            <person name="Tsuji J.M."/>
            <person name="Shaw N.A."/>
            <person name="Nagashima S."/>
            <person name="Venkiteswaran J."/>
            <person name="Schiff S.L."/>
            <person name="Hanada S."/>
            <person name="Tank M."/>
            <person name="Neufeld J.D."/>
        </authorList>
    </citation>
    <scope>NUCLEOTIDE SEQUENCE [LARGE SCALE GENOMIC DNA]</scope>
    <source>
        <strain evidence="3">L227-S17</strain>
    </source>
</reference>
<feature type="compositionally biased region" description="Polar residues" evidence="1">
    <location>
        <begin position="845"/>
        <end position="855"/>
    </location>
</feature>
<gene>
    <name evidence="3" type="ORF">HXX08_06695</name>
    <name evidence="4" type="ORF">OZ401_000687</name>
</gene>
<dbReference type="Gene3D" id="2.120.10.30">
    <property type="entry name" value="TolB, C-terminal domain"/>
    <property type="match status" value="1"/>
</dbReference>
<feature type="compositionally biased region" description="Low complexity" evidence="1">
    <location>
        <begin position="856"/>
        <end position="876"/>
    </location>
</feature>
<dbReference type="EMBL" id="JACATZ010000001">
    <property type="protein sequence ID" value="NWJ45548.1"/>
    <property type="molecule type" value="Genomic_DNA"/>
</dbReference>
<organism evidence="3 5">
    <name type="scientific">Candidatus Chlorohelix allophototropha</name>
    <dbReference type="NCBI Taxonomy" id="3003348"/>
    <lineage>
        <taxon>Bacteria</taxon>
        <taxon>Bacillati</taxon>
        <taxon>Chloroflexota</taxon>
        <taxon>Chloroflexia</taxon>
        <taxon>Candidatus Chloroheliales</taxon>
        <taxon>Candidatus Chloroheliaceae</taxon>
        <taxon>Candidatus Chlorohelix</taxon>
    </lineage>
</organism>
<evidence type="ECO:0000313" key="6">
    <source>
        <dbReference type="Proteomes" id="UP001431572"/>
    </source>
</evidence>
<keyword evidence="2" id="KW-0812">Transmembrane</keyword>
<evidence type="ECO:0000313" key="3">
    <source>
        <dbReference type="EMBL" id="NWJ45548.1"/>
    </source>
</evidence>
<feature type="compositionally biased region" description="Gly residues" evidence="1">
    <location>
        <begin position="877"/>
        <end position="889"/>
    </location>
</feature>
<reference evidence="4" key="2">
    <citation type="journal article" date="2024" name="Nature">
        <title>Anoxygenic phototroph of the Chloroflexota uses a type I reaction centre.</title>
        <authorList>
            <person name="Tsuji J.M."/>
            <person name="Shaw N.A."/>
            <person name="Nagashima S."/>
            <person name="Venkiteswaran J.J."/>
            <person name="Schiff S.L."/>
            <person name="Watanabe T."/>
            <person name="Fukui M."/>
            <person name="Hanada S."/>
            <person name="Tank M."/>
            <person name="Neufeld J.D."/>
        </authorList>
    </citation>
    <scope>NUCLEOTIDE SEQUENCE</scope>
    <source>
        <strain evidence="4">L227-S17</strain>
    </source>
</reference>
<keyword evidence="6" id="KW-1185">Reference proteome</keyword>
<evidence type="ECO:0000256" key="2">
    <source>
        <dbReference type="SAM" id="Phobius"/>
    </source>
</evidence>